<feature type="region of interest" description="Disordered" evidence="1">
    <location>
        <begin position="514"/>
        <end position="540"/>
    </location>
</feature>
<protein>
    <submittedName>
        <fullName evidence="4">Glyoxal oxidase</fullName>
    </submittedName>
</protein>
<dbReference type="Pfam" id="PF09362">
    <property type="entry name" value="DUF1996"/>
    <property type="match status" value="1"/>
</dbReference>
<dbReference type="PANTHER" id="PTHR43662">
    <property type="match status" value="1"/>
</dbReference>
<dbReference type="EMBL" id="CP151263">
    <property type="protein sequence ID" value="WZH46061.1"/>
    <property type="molecule type" value="Genomic_DNA"/>
</dbReference>
<dbReference type="Proteomes" id="UP001489902">
    <property type="component" value="Chromosome 4"/>
</dbReference>
<evidence type="ECO:0000259" key="3">
    <source>
        <dbReference type="Pfam" id="PF09362"/>
    </source>
</evidence>
<feature type="region of interest" description="Disordered" evidence="1">
    <location>
        <begin position="277"/>
        <end position="331"/>
    </location>
</feature>
<name>A0ABZ2WZU3_9HYPO</name>
<evidence type="ECO:0000256" key="1">
    <source>
        <dbReference type="SAM" id="MobiDB-lite"/>
    </source>
</evidence>
<dbReference type="PANTHER" id="PTHR43662:SF7">
    <property type="entry name" value="DUF1996 DOMAIN-CONTAINING PROTEIN"/>
    <property type="match status" value="1"/>
</dbReference>
<proteinExistence type="predicted"/>
<feature type="region of interest" description="Disordered" evidence="1">
    <location>
        <begin position="393"/>
        <end position="413"/>
    </location>
</feature>
<accession>A0ABZ2WZU3</accession>
<sequence length="540" mass="57337">MMLKSAIALSAGFIGSAHAFWRMECPGRVGLARIDPIIDPGTVSKHAHSIHGSSGFAETVTSQQLLDADCTSCRVTQDKSSYWHPALYFEDADTKKFELVDQVGGMLAYYLLFGDNITAFPPDFRMLSGSNERRTYGMGDPSKPDPEKSVWQALGQTSQKDLAQRALGFNCLNYQKAPEGTLYRHYMPDKEYLDANCKDGIRLEIMFPSCWKGGDAVDSDNHKDHVAFPDLVMTGTCPQDYPVRLPSLMYEVIWNTAAFSDRNGRFVFANGDTTANEDCKGPMKALPGSNGDSYGDDSDVEKPDPTGIKVAPTLSYSPGDRPENSASPLPGQVFKVSSAYQAPAPDPSSKTSSVVAAIPSIESKPSVPVVLAPVPTIEAVPDVELGAAALKETTTAGEPGVPSAPTTTPAPELVPVTDTKSFYSTQYVTNGNLVSKILWEEEVVYVTDLQEETVIVTVTSTAVVGPSAAPAAQAAPAVPAAPEAPAAEAAQAAPAVPAVPAAPAVPVVPVAPAAPAVPAGSPPRRRRRGAHLHGHRRPHF</sequence>
<evidence type="ECO:0000313" key="4">
    <source>
        <dbReference type="EMBL" id="WZH46061.1"/>
    </source>
</evidence>
<feature type="compositionally biased region" description="Basic residues" evidence="1">
    <location>
        <begin position="523"/>
        <end position="540"/>
    </location>
</feature>
<dbReference type="InterPro" id="IPR018535">
    <property type="entry name" value="DUF1996"/>
</dbReference>
<evidence type="ECO:0000256" key="2">
    <source>
        <dbReference type="SAM" id="SignalP"/>
    </source>
</evidence>
<feature type="domain" description="DUF1996" evidence="3">
    <location>
        <begin position="35"/>
        <end position="275"/>
    </location>
</feature>
<feature type="signal peptide" evidence="2">
    <location>
        <begin position="1"/>
        <end position="19"/>
    </location>
</feature>
<keyword evidence="5" id="KW-1185">Reference proteome</keyword>
<evidence type="ECO:0000313" key="5">
    <source>
        <dbReference type="Proteomes" id="UP001489902"/>
    </source>
</evidence>
<gene>
    <name evidence="4" type="ORF">QYS62_007131</name>
</gene>
<feature type="chain" id="PRO_5047432326" evidence="2">
    <location>
        <begin position="20"/>
        <end position="540"/>
    </location>
</feature>
<reference evidence="4 5" key="1">
    <citation type="submission" date="2024-04" db="EMBL/GenBank/DDBJ databases">
        <title>Complete genome sequence of Fusarium acuminatum.</title>
        <authorList>
            <person name="Lan B."/>
        </authorList>
    </citation>
    <scope>NUCLEOTIDE SEQUENCE [LARGE SCALE GENOMIC DNA]</scope>
    <source>
        <strain evidence="4">1A</strain>
    </source>
</reference>
<keyword evidence="2" id="KW-0732">Signal</keyword>
<organism evidence="4 5">
    <name type="scientific">Fusarium acuminatum</name>
    <dbReference type="NCBI Taxonomy" id="5515"/>
    <lineage>
        <taxon>Eukaryota</taxon>
        <taxon>Fungi</taxon>
        <taxon>Dikarya</taxon>
        <taxon>Ascomycota</taxon>
        <taxon>Pezizomycotina</taxon>
        <taxon>Sordariomycetes</taxon>
        <taxon>Hypocreomycetidae</taxon>
        <taxon>Hypocreales</taxon>
        <taxon>Nectriaceae</taxon>
        <taxon>Fusarium</taxon>
        <taxon>Fusarium tricinctum species complex</taxon>
    </lineage>
</organism>